<name>A0A0D7CL31_9ACTN</name>
<dbReference type="InterPro" id="IPR056911">
    <property type="entry name" value="Phage_Znf_bind_put"/>
</dbReference>
<dbReference type="AlphaFoldDB" id="A0A0D7CL31"/>
<evidence type="ECO:0000259" key="2">
    <source>
        <dbReference type="Pfam" id="PF24623"/>
    </source>
</evidence>
<dbReference type="EMBL" id="JRKI01000026">
    <property type="protein sequence ID" value="KIZ16888.1"/>
    <property type="molecule type" value="Genomic_DNA"/>
</dbReference>
<keyword evidence="4" id="KW-1185">Reference proteome</keyword>
<evidence type="ECO:0000256" key="1">
    <source>
        <dbReference type="SAM" id="MobiDB-lite"/>
    </source>
</evidence>
<protein>
    <recommendedName>
        <fullName evidence="2">DNA-binding phage zinc finger domain-containing protein</fullName>
    </recommendedName>
</protein>
<dbReference type="Proteomes" id="UP000032458">
    <property type="component" value="Unassembled WGS sequence"/>
</dbReference>
<organism evidence="3 4">
    <name type="scientific">Streptomyces natalensis ATCC 27448</name>
    <dbReference type="NCBI Taxonomy" id="1240678"/>
    <lineage>
        <taxon>Bacteria</taxon>
        <taxon>Bacillati</taxon>
        <taxon>Actinomycetota</taxon>
        <taxon>Actinomycetes</taxon>
        <taxon>Kitasatosporales</taxon>
        <taxon>Streptomycetaceae</taxon>
        <taxon>Streptomyces</taxon>
    </lineage>
</organism>
<sequence>MNHIPAAPMPDGIRHSLRAKQHPARAVPCPHCGAHAHRPCTTPSKRRLMPQPHPQRISSWAQAVACCPECQVTPGVPCHADGWPLRNGDTHPRRHVEAQEMAA</sequence>
<dbReference type="PATRIC" id="fig|1240678.4.peg.3807"/>
<feature type="region of interest" description="Disordered" evidence="1">
    <location>
        <begin position="82"/>
        <end position="103"/>
    </location>
</feature>
<feature type="compositionally biased region" description="Basic and acidic residues" evidence="1">
    <location>
        <begin position="88"/>
        <end position="103"/>
    </location>
</feature>
<evidence type="ECO:0000313" key="4">
    <source>
        <dbReference type="Proteomes" id="UP000032458"/>
    </source>
</evidence>
<dbReference type="RefSeq" id="WP_030064881.1">
    <property type="nucleotide sequence ID" value="NZ_JRKI01000026.1"/>
</dbReference>
<evidence type="ECO:0000313" key="3">
    <source>
        <dbReference type="EMBL" id="KIZ16888.1"/>
    </source>
</evidence>
<accession>A0A0D7CL31</accession>
<reference evidence="3 4" key="1">
    <citation type="submission" date="2014-09" db="EMBL/GenBank/DDBJ databases">
        <title>Draft genome sequence of Streptomyces natalensis ATCC 27448, producer of the antifungal pimaricin.</title>
        <authorList>
            <person name="Mendes M.V."/>
            <person name="Beites T."/>
            <person name="Pires S."/>
            <person name="Santos C.L."/>
            <person name="Moradas-Ferreira P."/>
        </authorList>
    </citation>
    <scope>NUCLEOTIDE SEQUENCE [LARGE SCALE GENOMIC DNA]</scope>
    <source>
        <strain evidence="3 4">ATCC 27448</strain>
    </source>
</reference>
<gene>
    <name evidence="3" type="ORF">SNA_18080</name>
</gene>
<comment type="caution">
    <text evidence="3">The sequence shown here is derived from an EMBL/GenBank/DDBJ whole genome shotgun (WGS) entry which is preliminary data.</text>
</comment>
<feature type="domain" description="DNA-binding phage zinc finger" evidence="2">
    <location>
        <begin position="21"/>
        <end position="63"/>
    </location>
</feature>
<proteinExistence type="predicted"/>
<dbReference type="Pfam" id="PF24623">
    <property type="entry name" value="Phage_zn_bind_8"/>
    <property type="match status" value="1"/>
</dbReference>